<sequence length="237" mass="27140">MALNFKADTSALSRLPPKRKLAGQKAHLEMYRKLAKYSSVGHLLKFLAIDHPCPTRCQLKIFFEVCLGNRIADCVILLSCGETRLCYIIELKTCMSDSPSMYNETRLCQRSQGLCQLSDALRFISFNAPAGRQKWHLVPHLIFKSQRGLKTIYTETPQFPTNIIHSSPDKLASFFFSRSDREVSEKVHAPDAGGQEKMAAKRRLLVPKSKALRARRQRLIERNKKACFKSQEKRARR</sequence>
<accession>A0A0B4Q5I0</accession>
<dbReference type="Pfam" id="PF01646">
    <property type="entry name" value="Herpes_UL24"/>
    <property type="match status" value="1"/>
</dbReference>
<gene>
    <name evidence="1" type="primary">ORF20</name>
</gene>
<evidence type="ECO:0000313" key="2">
    <source>
        <dbReference type="Proteomes" id="UP000163076"/>
    </source>
</evidence>
<protein>
    <submittedName>
        <fullName evidence="1">Nuclear protein UL24</fullName>
    </submittedName>
</protein>
<name>A0A0B4Q5I0_9GAMA</name>
<organism evidence="1 2">
    <name type="scientific">Equid gammaherpesvirus 2</name>
    <name type="common">Equine herpesvirus 2</name>
    <dbReference type="NCBI Taxonomy" id="12657"/>
    <lineage>
        <taxon>Viruses</taxon>
        <taxon>Duplodnaviria</taxon>
        <taxon>Heunggongvirae</taxon>
        <taxon>Peploviricota</taxon>
        <taxon>Herviviricetes</taxon>
        <taxon>Herpesvirales</taxon>
        <taxon>Orthoherpesviridae</taxon>
        <taxon>Gammaherpesvirinae</taxon>
        <taxon>Percavirus</taxon>
        <taxon>Percavirus equidgamma2</taxon>
    </lineage>
</organism>
<proteinExistence type="predicted"/>
<evidence type="ECO:0000313" key="1">
    <source>
        <dbReference type="EMBL" id="AIU39468.1"/>
    </source>
</evidence>
<dbReference type="EMBL" id="KM924294">
    <property type="protein sequence ID" value="AIU39468.1"/>
    <property type="molecule type" value="Genomic_DNA"/>
</dbReference>
<dbReference type="InterPro" id="IPR002580">
    <property type="entry name" value="Herpes_UL24"/>
</dbReference>
<dbReference type="Proteomes" id="UP000163076">
    <property type="component" value="Segment"/>
</dbReference>
<reference evidence="1 2" key="1">
    <citation type="journal article" date="2015" name="Genome Announc.">
        <title>Genome sequences of equid herpesviruses 2 and 5.</title>
        <authorList>
            <person name="Wilkie G.S."/>
            <person name="Kerr K."/>
            <person name="Stewart J.P."/>
            <person name="Studdert M.J."/>
            <person name="Davison A.J."/>
        </authorList>
    </citation>
    <scope>NUCLEOTIDE SEQUENCE [LARGE SCALE GENOMIC DNA]</scope>
    <source>
        <strain evidence="1">G9/92</strain>
    </source>
</reference>